<keyword evidence="1" id="KW-0175">Coiled coil</keyword>
<gene>
    <name evidence="2" type="ORF">V6N11_052397</name>
</gene>
<evidence type="ECO:0000256" key="1">
    <source>
        <dbReference type="SAM" id="Coils"/>
    </source>
</evidence>
<dbReference type="EMBL" id="JBBPBN010000001">
    <property type="protein sequence ID" value="KAK9046510.1"/>
    <property type="molecule type" value="Genomic_DNA"/>
</dbReference>
<evidence type="ECO:0000313" key="2">
    <source>
        <dbReference type="EMBL" id="KAK9046510.1"/>
    </source>
</evidence>
<reference evidence="2 3" key="1">
    <citation type="journal article" date="2024" name="G3 (Bethesda)">
        <title>Genome assembly of Hibiscus sabdariffa L. provides insights into metabolisms of medicinal natural products.</title>
        <authorList>
            <person name="Kim T."/>
        </authorList>
    </citation>
    <scope>NUCLEOTIDE SEQUENCE [LARGE SCALE GENOMIC DNA]</scope>
    <source>
        <strain evidence="2">TK-2024</strain>
        <tissue evidence="2">Old leaves</tissue>
    </source>
</reference>
<dbReference type="Proteomes" id="UP001396334">
    <property type="component" value="Unassembled WGS sequence"/>
</dbReference>
<keyword evidence="3" id="KW-1185">Reference proteome</keyword>
<name>A0ABR2UA01_9ROSI</name>
<accession>A0ABR2UA01</accession>
<sequence>MERKEMRRRVVELKVEMEEMIKQGQRDVGQKLEAMEQECEKLMKSCTKVHTLSFVWFSSSKFSRPDNTMTLPRLLNSLTCFAQLNPSYYLLLHM</sequence>
<comment type="caution">
    <text evidence="2">The sequence shown here is derived from an EMBL/GenBank/DDBJ whole genome shotgun (WGS) entry which is preliminary data.</text>
</comment>
<protein>
    <submittedName>
        <fullName evidence="2">Uncharacterized protein</fullName>
    </submittedName>
</protein>
<organism evidence="2 3">
    <name type="scientific">Hibiscus sabdariffa</name>
    <name type="common">roselle</name>
    <dbReference type="NCBI Taxonomy" id="183260"/>
    <lineage>
        <taxon>Eukaryota</taxon>
        <taxon>Viridiplantae</taxon>
        <taxon>Streptophyta</taxon>
        <taxon>Embryophyta</taxon>
        <taxon>Tracheophyta</taxon>
        <taxon>Spermatophyta</taxon>
        <taxon>Magnoliopsida</taxon>
        <taxon>eudicotyledons</taxon>
        <taxon>Gunneridae</taxon>
        <taxon>Pentapetalae</taxon>
        <taxon>rosids</taxon>
        <taxon>malvids</taxon>
        <taxon>Malvales</taxon>
        <taxon>Malvaceae</taxon>
        <taxon>Malvoideae</taxon>
        <taxon>Hibiscus</taxon>
    </lineage>
</organism>
<evidence type="ECO:0000313" key="3">
    <source>
        <dbReference type="Proteomes" id="UP001396334"/>
    </source>
</evidence>
<feature type="coiled-coil region" evidence="1">
    <location>
        <begin position="3"/>
        <end position="45"/>
    </location>
</feature>
<proteinExistence type="predicted"/>